<evidence type="ECO:0000256" key="3">
    <source>
        <dbReference type="ARBA" id="ARBA00023163"/>
    </source>
</evidence>
<dbReference type="InterPro" id="IPR014710">
    <property type="entry name" value="RmlC-like_jellyroll"/>
</dbReference>
<sequence length="231" mass="26298">MSGDREQLIPVLKKSSLAAGMSDEEVAELLASAQVHLREYPKGQIVFHEGDMPKSLYILLAGEVHILKDTFSGRRIFLSEINEPGDMFGEVYEVLKQPYDMYVETVTPVRLLEISSDLFTLEAGGKLSRSALKIQRNLMRIFARKAYFMHNKIKVLASGSLREKIIRFLFIELQGKRELELTGSREFMAAYLAVTRPSLSRELSAMQREGIIALDGKCVKVLDMERFEEYL</sequence>
<keyword evidence="1" id="KW-0805">Transcription regulation</keyword>
<dbReference type="GO" id="GO:0005829">
    <property type="term" value="C:cytosol"/>
    <property type="evidence" value="ECO:0007669"/>
    <property type="project" value="TreeGrafter"/>
</dbReference>
<dbReference type="InterPro" id="IPR050397">
    <property type="entry name" value="Env_Response_Regulators"/>
</dbReference>
<evidence type="ECO:0000256" key="1">
    <source>
        <dbReference type="ARBA" id="ARBA00023015"/>
    </source>
</evidence>
<gene>
    <name evidence="7" type="ORF">SAMN02910323_1511</name>
    <name evidence="6" type="ORF">SAMN05660648_01104</name>
</gene>
<dbReference type="GO" id="GO:0003700">
    <property type="term" value="F:DNA-binding transcription factor activity"/>
    <property type="evidence" value="ECO:0007669"/>
    <property type="project" value="TreeGrafter"/>
</dbReference>
<name>A0A1K1NN46_SELRU</name>
<reference evidence="6 9" key="1">
    <citation type="submission" date="2016-10" db="EMBL/GenBank/DDBJ databases">
        <authorList>
            <person name="de Groot N.N."/>
        </authorList>
    </citation>
    <scope>NUCLEOTIDE SEQUENCE [LARGE SCALE GENOMIC DNA]</scope>
    <source>
        <strain evidence="6 9">DSM 2872</strain>
    </source>
</reference>
<dbReference type="SUPFAM" id="SSF46785">
    <property type="entry name" value="Winged helix' DNA-binding domain"/>
    <property type="match status" value="1"/>
</dbReference>
<dbReference type="SMART" id="SM00100">
    <property type="entry name" value="cNMP"/>
    <property type="match status" value="1"/>
</dbReference>
<dbReference type="Proteomes" id="UP000182958">
    <property type="component" value="Unassembled WGS sequence"/>
</dbReference>
<keyword evidence="7" id="KW-0418">Kinase</keyword>
<dbReference type="CDD" id="cd00038">
    <property type="entry name" value="CAP_ED"/>
    <property type="match status" value="1"/>
</dbReference>
<proteinExistence type="predicted"/>
<dbReference type="Proteomes" id="UP000183469">
    <property type="component" value="Unassembled WGS sequence"/>
</dbReference>
<dbReference type="RefSeq" id="WP_026759708.1">
    <property type="nucleotide sequence ID" value="NZ_FNQG01000004.1"/>
</dbReference>
<dbReference type="InterPro" id="IPR000595">
    <property type="entry name" value="cNMP-bd_dom"/>
</dbReference>
<dbReference type="Gene3D" id="2.60.120.10">
    <property type="entry name" value="Jelly Rolls"/>
    <property type="match status" value="1"/>
</dbReference>
<dbReference type="EMBL" id="FPJA01000006">
    <property type="protein sequence ID" value="SFW36693.1"/>
    <property type="molecule type" value="Genomic_DNA"/>
</dbReference>
<keyword evidence="2" id="KW-0238">DNA-binding</keyword>
<reference evidence="7" key="3">
    <citation type="submission" date="2016-11" db="EMBL/GenBank/DDBJ databases">
        <authorList>
            <person name="Jaros S."/>
            <person name="Januszkiewicz K."/>
            <person name="Wedrychowicz H."/>
        </authorList>
    </citation>
    <scope>NUCLEOTIDE SEQUENCE [LARGE SCALE GENOMIC DNA]</scope>
    <source>
        <strain evidence="7">C3</strain>
    </source>
</reference>
<keyword evidence="7" id="KW-0808">Transferase</keyword>
<keyword evidence="8" id="KW-1185">Reference proteome</keyword>
<evidence type="ECO:0000313" key="8">
    <source>
        <dbReference type="Proteomes" id="UP000182958"/>
    </source>
</evidence>
<organism evidence="7 8">
    <name type="scientific">Selenomonas ruminantium</name>
    <dbReference type="NCBI Taxonomy" id="971"/>
    <lineage>
        <taxon>Bacteria</taxon>
        <taxon>Bacillati</taxon>
        <taxon>Bacillota</taxon>
        <taxon>Negativicutes</taxon>
        <taxon>Selenomonadales</taxon>
        <taxon>Selenomonadaceae</taxon>
        <taxon>Selenomonas</taxon>
    </lineage>
</organism>
<dbReference type="AlphaFoldDB" id="A0A1K1NN46"/>
<dbReference type="SMART" id="SM00419">
    <property type="entry name" value="HTH_CRP"/>
    <property type="match status" value="1"/>
</dbReference>
<dbReference type="Pfam" id="PF00027">
    <property type="entry name" value="cNMP_binding"/>
    <property type="match status" value="1"/>
</dbReference>
<dbReference type="EMBL" id="FNQG01000004">
    <property type="protein sequence ID" value="SDZ89346.1"/>
    <property type="molecule type" value="Genomic_DNA"/>
</dbReference>
<dbReference type="PROSITE" id="PS50042">
    <property type="entry name" value="CNMP_BINDING_3"/>
    <property type="match status" value="1"/>
</dbReference>
<dbReference type="PROSITE" id="PS51063">
    <property type="entry name" value="HTH_CRP_2"/>
    <property type="match status" value="1"/>
</dbReference>
<dbReference type="OrthoDB" id="3176638at2"/>
<dbReference type="PANTHER" id="PTHR24567">
    <property type="entry name" value="CRP FAMILY TRANSCRIPTIONAL REGULATORY PROTEIN"/>
    <property type="match status" value="1"/>
</dbReference>
<dbReference type="InterPro" id="IPR012318">
    <property type="entry name" value="HTH_CRP"/>
</dbReference>
<dbReference type="Pfam" id="PF13545">
    <property type="entry name" value="HTH_Crp_2"/>
    <property type="match status" value="1"/>
</dbReference>
<protein>
    <submittedName>
        <fullName evidence="7">cAMP-binding domain of CRP or a regulatory subunit of cAMP-dependent protein kinases</fullName>
    </submittedName>
</protein>
<keyword evidence="3" id="KW-0804">Transcription</keyword>
<evidence type="ECO:0000259" key="5">
    <source>
        <dbReference type="PROSITE" id="PS51063"/>
    </source>
</evidence>
<feature type="domain" description="Cyclic nucleotide-binding" evidence="4">
    <location>
        <begin position="17"/>
        <end position="119"/>
    </location>
</feature>
<dbReference type="InterPro" id="IPR018490">
    <property type="entry name" value="cNMP-bd_dom_sf"/>
</dbReference>
<dbReference type="GO" id="GO:0016301">
    <property type="term" value="F:kinase activity"/>
    <property type="evidence" value="ECO:0007669"/>
    <property type="project" value="UniProtKB-KW"/>
</dbReference>
<dbReference type="InterPro" id="IPR036390">
    <property type="entry name" value="WH_DNA-bd_sf"/>
</dbReference>
<evidence type="ECO:0000313" key="7">
    <source>
        <dbReference type="EMBL" id="SFW36693.1"/>
    </source>
</evidence>
<evidence type="ECO:0000313" key="6">
    <source>
        <dbReference type="EMBL" id="SDZ89346.1"/>
    </source>
</evidence>
<evidence type="ECO:0000313" key="9">
    <source>
        <dbReference type="Proteomes" id="UP000183469"/>
    </source>
</evidence>
<accession>A0A1K1NN46</accession>
<dbReference type="PANTHER" id="PTHR24567:SF58">
    <property type="entry name" value="CYCLIC AMP-BINDING REGULATORY PROTEIN"/>
    <property type="match status" value="1"/>
</dbReference>
<evidence type="ECO:0000256" key="2">
    <source>
        <dbReference type="ARBA" id="ARBA00023125"/>
    </source>
</evidence>
<evidence type="ECO:0000259" key="4">
    <source>
        <dbReference type="PROSITE" id="PS50042"/>
    </source>
</evidence>
<dbReference type="GO" id="GO:0003677">
    <property type="term" value="F:DNA binding"/>
    <property type="evidence" value="ECO:0007669"/>
    <property type="project" value="UniProtKB-KW"/>
</dbReference>
<reference evidence="8" key="2">
    <citation type="submission" date="2016-11" db="EMBL/GenBank/DDBJ databases">
        <authorList>
            <person name="Varghese N."/>
            <person name="Submissions S."/>
        </authorList>
    </citation>
    <scope>NUCLEOTIDE SEQUENCE [LARGE SCALE GENOMIC DNA]</scope>
    <source>
        <strain evidence="8">C3</strain>
    </source>
</reference>
<dbReference type="SUPFAM" id="SSF51206">
    <property type="entry name" value="cAMP-binding domain-like"/>
    <property type="match status" value="1"/>
</dbReference>
<feature type="domain" description="HTH crp-type" evidence="5">
    <location>
        <begin position="159"/>
        <end position="225"/>
    </location>
</feature>